<organism evidence="3 4">
    <name type="scientific">Giardia intestinalis</name>
    <name type="common">Giardia lamblia</name>
    <dbReference type="NCBI Taxonomy" id="5741"/>
    <lineage>
        <taxon>Eukaryota</taxon>
        <taxon>Metamonada</taxon>
        <taxon>Diplomonadida</taxon>
        <taxon>Hexamitidae</taxon>
        <taxon>Giardiinae</taxon>
        <taxon>Giardia</taxon>
    </lineage>
</organism>
<accession>V6T8B5</accession>
<keyword evidence="2" id="KW-0732">Signal</keyword>
<feature type="chain" id="PRO_5004751566" evidence="2">
    <location>
        <begin position="23"/>
        <end position="478"/>
    </location>
</feature>
<dbReference type="InterPro" id="IPR006212">
    <property type="entry name" value="Furin_repeat"/>
</dbReference>
<keyword evidence="1" id="KW-0472">Membrane</keyword>
<sequence length="478" mass="48571">MLAVILLACTTVLAGIVPKTGACNPVIPGCSTCTGTGDGQTCTGCTTDGQKVQPNGKGCIAKCPANSNEAGGICTCTETYQPSKDGQTCVPKAGACNPVIPGCSTCTGTGDGQTCTGCTTDGQKVQPNGKGCIAKCPANSNEAGGICTCTETYQPSKDGQTCVLKTACNTPNCKACDNPKTDNEVCTECNDGNYLTPTSQCVSDCTTLKGYYGNDTNRKCKKCNDACVECKGEGADKCTACPAGKKLTYTDDSHPNNGGTCGDACKVSADGTGCETCGAQIGGTAYCSKCKTSTQAPLNGNCAANTRTRFCTTVSNGTCTQCENNYFLKDGGCYQTDRQPGKQVCSNAQGGTCQTCANGLQVQSGTCGECHSTCAMCSTANDPNKCKTCATGYYKENGSDTTDGLCKKCSEKISGCKQCVSSSGSSVICLESEVGTGGSTNKSGLSTGAIAGISVAVVVVVAGLVGFLCWWFICRGKA</sequence>
<evidence type="ECO:0000256" key="2">
    <source>
        <dbReference type="SAM" id="SignalP"/>
    </source>
</evidence>
<feature type="signal peptide" evidence="2">
    <location>
        <begin position="1"/>
        <end position="22"/>
    </location>
</feature>
<keyword evidence="1" id="KW-0812">Transmembrane</keyword>
<gene>
    <name evidence="3" type="ORF">DHA2_153467</name>
</gene>
<dbReference type="InterPro" id="IPR005127">
    <property type="entry name" value="Giardia_VSP"/>
</dbReference>
<feature type="transmembrane region" description="Helical" evidence="1">
    <location>
        <begin position="449"/>
        <end position="473"/>
    </location>
</feature>
<comment type="caution">
    <text evidence="3">The sequence shown here is derived from an EMBL/GenBank/DDBJ whole genome shotgun (WGS) entry which is preliminary data.</text>
</comment>
<dbReference type="EMBL" id="AHGT01000188">
    <property type="protein sequence ID" value="ESU34692.1"/>
    <property type="molecule type" value="Genomic_DNA"/>
</dbReference>
<dbReference type="PANTHER" id="PTHR23275:SF100">
    <property type="entry name" value="EGF-LIKE DOMAIN-CONTAINING PROTEIN"/>
    <property type="match status" value="1"/>
</dbReference>
<dbReference type="InterPro" id="IPR052798">
    <property type="entry name" value="Giardia_VSA"/>
</dbReference>
<dbReference type="AlphaFoldDB" id="V6T8B5"/>
<reference evidence="3 4" key="2">
    <citation type="journal article" date="2013" name="Genome Biol. Evol.">
        <title>Genome sequencing of Giardia lamblia genotypes A2 and B isolates (DH and GS) and comparative analysis with the genomes of genotypes A1 and E (WB and Pig).</title>
        <authorList>
            <person name="Adam R.D."/>
            <person name="Dahlstrom E.W."/>
            <person name="Martens C.A."/>
            <person name="Bruno D.P."/>
            <person name="Barbian K.D."/>
            <person name="Ricklefs S.M."/>
            <person name="Hernandez M.M."/>
            <person name="Narla N.P."/>
            <person name="Patel R.B."/>
            <person name="Porcella S.F."/>
            <person name="Nash T.E."/>
        </authorList>
    </citation>
    <scope>NUCLEOTIDE SEQUENCE [LARGE SCALE GENOMIC DNA]</scope>
    <source>
        <strain evidence="3 4">DH</strain>
    </source>
</reference>
<protein>
    <submittedName>
        <fullName evidence="3">Variant-specific surface protein</fullName>
    </submittedName>
</protein>
<dbReference type="Gene3D" id="2.10.220.10">
    <property type="entry name" value="Hormone Receptor, Insulin-like Growth Factor Receptor 1, Chain A, domain 2"/>
    <property type="match status" value="1"/>
</dbReference>
<dbReference type="SUPFAM" id="SSF57184">
    <property type="entry name" value="Growth factor receptor domain"/>
    <property type="match status" value="3"/>
</dbReference>
<evidence type="ECO:0000313" key="4">
    <source>
        <dbReference type="Proteomes" id="UP000018320"/>
    </source>
</evidence>
<evidence type="ECO:0000313" key="3">
    <source>
        <dbReference type="EMBL" id="ESU34692.1"/>
    </source>
</evidence>
<name>V6T8B5_GIAIN</name>
<dbReference type="VEuPathDB" id="GiardiaDB:DHA2_153467"/>
<proteinExistence type="predicted"/>
<evidence type="ECO:0000256" key="1">
    <source>
        <dbReference type="SAM" id="Phobius"/>
    </source>
</evidence>
<dbReference type="VEuPathDB" id="GiardiaDB:GL50581_1321"/>
<reference evidence="4" key="1">
    <citation type="submission" date="2012-02" db="EMBL/GenBank/DDBJ databases">
        <title>Genome sequencing of Giardia lamblia Genotypes A2 and B isolates (DH and GS) and comparative analysis with the genomes of Genotypes A1 and E (WB and Pig).</title>
        <authorList>
            <person name="Adam R."/>
            <person name="Dahlstrom E."/>
            <person name="Martens C."/>
            <person name="Bruno D."/>
            <person name="Barbian K."/>
            <person name="Porcella S.F."/>
            <person name="Nash T."/>
        </authorList>
    </citation>
    <scope>NUCLEOTIDE SEQUENCE</scope>
    <source>
        <strain evidence="4">DH</strain>
    </source>
</reference>
<dbReference type="VEuPathDB" id="GiardiaDB:GL50803_00112207"/>
<dbReference type="SMART" id="SM00261">
    <property type="entry name" value="FU"/>
    <property type="match status" value="5"/>
</dbReference>
<keyword evidence="1" id="KW-1133">Transmembrane helix</keyword>
<dbReference type="VEuPathDB" id="GiardiaDB:GL50803_00101589"/>
<dbReference type="PANTHER" id="PTHR23275">
    <property type="entry name" value="CABRIOLET.-RELATED"/>
    <property type="match status" value="1"/>
</dbReference>
<dbReference type="InterPro" id="IPR009030">
    <property type="entry name" value="Growth_fac_rcpt_cys_sf"/>
</dbReference>
<dbReference type="Pfam" id="PF03302">
    <property type="entry name" value="VSP"/>
    <property type="match status" value="2"/>
</dbReference>
<dbReference type="Proteomes" id="UP000018320">
    <property type="component" value="Unassembled WGS sequence"/>
</dbReference>